<accession>A0A6H1Z7A9</accession>
<keyword evidence="1" id="KW-0175">Coiled coil</keyword>
<organism evidence="2">
    <name type="scientific">viral metagenome</name>
    <dbReference type="NCBI Taxonomy" id="1070528"/>
    <lineage>
        <taxon>unclassified sequences</taxon>
        <taxon>metagenomes</taxon>
        <taxon>organismal metagenomes</taxon>
    </lineage>
</organism>
<dbReference type="EMBL" id="MT143700">
    <property type="protein sequence ID" value="QJA43349.1"/>
    <property type="molecule type" value="Genomic_DNA"/>
</dbReference>
<sequence>MKQTYIQLQDLPFSNKGSIWEVEADGKEIIAVYVNGVGYTFCSPGLQMAIAKYYASDGSLDMTGEWFELAGSKEEKKLVLIRMRDGLQLERNDYQSRVDELQVQIDRLEKEIEEVK</sequence>
<evidence type="ECO:0000313" key="2">
    <source>
        <dbReference type="EMBL" id="QJA43349.1"/>
    </source>
</evidence>
<dbReference type="AlphaFoldDB" id="A0A6H1Z7A9"/>
<evidence type="ECO:0000313" key="3">
    <source>
        <dbReference type="EMBL" id="QJB04994.1"/>
    </source>
</evidence>
<protein>
    <submittedName>
        <fullName evidence="2">Uncharacterized protein</fullName>
    </submittedName>
</protein>
<reference evidence="2" key="1">
    <citation type="submission" date="2020-03" db="EMBL/GenBank/DDBJ databases">
        <title>The deep terrestrial virosphere.</title>
        <authorList>
            <person name="Holmfeldt K."/>
            <person name="Nilsson E."/>
            <person name="Simone D."/>
            <person name="Lopez-Fernandez M."/>
            <person name="Wu X."/>
            <person name="de Brujin I."/>
            <person name="Lundin D."/>
            <person name="Andersson A."/>
            <person name="Bertilsson S."/>
            <person name="Dopson M."/>
        </authorList>
    </citation>
    <scope>NUCLEOTIDE SEQUENCE</scope>
    <source>
        <strain evidence="2">MM171A00247</strain>
        <strain evidence="3">MM171B00144</strain>
    </source>
</reference>
<proteinExistence type="predicted"/>
<feature type="coiled-coil region" evidence="1">
    <location>
        <begin position="84"/>
        <end position="111"/>
    </location>
</feature>
<name>A0A6H1Z7A9_9ZZZZ</name>
<evidence type="ECO:0000256" key="1">
    <source>
        <dbReference type="SAM" id="Coils"/>
    </source>
</evidence>
<gene>
    <name evidence="2" type="ORF">MM171A00247_0063</name>
    <name evidence="3" type="ORF">MM171B00144_0033</name>
</gene>
<dbReference type="EMBL" id="MT143893">
    <property type="protein sequence ID" value="QJB04994.1"/>
    <property type="molecule type" value="Genomic_DNA"/>
</dbReference>